<dbReference type="Proteomes" id="UP000828941">
    <property type="component" value="Chromosome 4"/>
</dbReference>
<comment type="caution">
    <text evidence="1">The sequence shown here is derived from an EMBL/GenBank/DDBJ whole genome shotgun (WGS) entry which is preliminary data.</text>
</comment>
<accession>A0ACB9PIB8</accession>
<gene>
    <name evidence="1" type="ORF">L6164_008589</name>
</gene>
<keyword evidence="2" id="KW-1185">Reference proteome</keyword>
<organism evidence="1 2">
    <name type="scientific">Bauhinia variegata</name>
    <name type="common">Purple orchid tree</name>
    <name type="synonym">Phanera variegata</name>
    <dbReference type="NCBI Taxonomy" id="167791"/>
    <lineage>
        <taxon>Eukaryota</taxon>
        <taxon>Viridiplantae</taxon>
        <taxon>Streptophyta</taxon>
        <taxon>Embryophyta</taxon>
        <taxon>Tracheophyta</taxon>
        <taxon>Spermatophyta</taxon>
        <taxon>Magnoliopsida</taxon>
        <taxon>eudicotyledons</taxon>
        <taxon>Gunneridae</taxon>
        <taxon>Pentapetalae</taxon>
        <taxon>rosids</taxon>
        <taxon>fabids</taxon>
        <taxon>Fabales</taxon>
        <taxon>Fabaceae</taxon>
        <taxon>Cercidoideae</taxon>
        <taxon>Cercideae</taxon>
        <taxon>Bauhiniinae</taxon>
        <taxon>Bauhinia</taxon>
    </lineage>
</organism>
<sequence>MAEVGISIAAKIAEYLVDPVLRHGKYLFCAGKVSREAESSKKKLTSTWERVQKRVEDTHKVAEEVDDAVERWLNDVKSVIEEVVNLEQEMNEGSIFCAGSCPTLKGYHLCKQLSKKTITMAELTQNSEFNTFSNRATILDVEYFPSGDFMYFTSTKLASQQLLEALQDDSIYVIGLYGMGGCGKTTLVKEVGKEAKLEDIGIPLDNHHKVCKVLLTTRRLRVCNDMNCQSKILLDLLSEEEASILFQKKANIVDDPSTILLNGVQRDVARECNGLPIAIVAVATSLKGEPLDVWKVALHDLRAPKPIDMDEGLWSKVNVAIKDLTDSSLLIYSENYNGEKCLKMHDMFRDMALWIASEGSSTIMVDPTKDLTALSIDNSMKDCYALSFWRNHMHPFPQQLNAPKLGFLLINSRDKLDLSYASFEGIKELKVMAVIGNIYFQGLLVLPQTIQWFNNLQTLRLVGRDIRDISFVVSLKSLKILDLQRRIFRALPIGIENLNELKLLDLSFCVIEEDCYEVIGRCSQLEGLYLLGAIRLPYEFFLNDVPLLEFQRYQLDIGESSLYESEVYNGMKVLFLNGMDISNLGASIKALLQRANSVKLKELMEGLKSFIPEMVQTVGSMKELTALSLYSASTIEYTIDTTTSNYDNSFPADADFPIVDNIFPMSVAQSLLLLEYLKVDSCWKLKHITIEERQNGTDAIKEEIFPSLKLFSVRNCCELECIFSRECNLCNLKSLTISNCAKLTAIFLISVAQSLLLLEYVVVDSCRKLKHIIEERQNGSDAAEEEIFPNLEYFSIKNCCELEYIFPVECNLCNLKSLTISGCAKLMTLFPMSVALSLLLLEKLELVNIWPENFRFRWPSSIELSCTDCNKLTALCEYSMVGIRCCHSVSQSSNDVSAHCEKIETLKLNNLFELSFIWMDSPQILSLRYLKELEVKGCRRLKSIFSTAISKSLLELTTLVISDCGKLEEIMAENEEARNLSNSQLLATTDGEVSSEASYLQLDLTTEEEQKKIITSNVQRLELNDFPDIMFIWKGPSLINFQNLVSLKVFGCSKMKSIFSDAIITSLPRLQELSIDDCDELKEIVSSSAQGGKCHCDFSPKSCPKQVCFPKMARVKVRSCNKIKFLFLLYIAEHLQRLESLDISEASQFEYVFSCGRETHDHNGDNQLATMLPSLTDLLISRLPRFDCVVCGGFQYQLYFPSLEEKYRHHLLPPRKAHNPGDEYDGYPMKMHSHFMGDGNDGHSMKMDPDFMGDGNDDHSMKMDSDFMGNGYDGDSMKMDSDFMGDGNDDHSMKMDSDFMGNGYDGYSEMMDSDFMGDG</sequence>
<dbReference type="EMBL" id="CM039429">
    <property type="protein sequence ID" value="KAI4347807.1"/>
    <property type="molecule type" value="Genomic_DNA"/>
</dbReference>
<proteinExistence type="predicted"/>
<protein>
    <submittedName>
        <fullName evidence="1">Uncharacterized protein</fullName>
    </submittedName>
</protein>
<name>A0ACB9PIB8_BAUVA</name>
<evidence type="ECO:0000313" key="2">
    <source>
        <dbReference type="Proteomes" id="UP000828941"/>
    </source>
</evidence>
<evidence type="ECO:0000313" key="1">
    <source>
        <dbReference type="EMBL" id="KAI4347807.1"/>
    </source>
</evidence>
<reference evidence="1 2" key="1">
    <citation type="journal article" date="2022" name="DNA Res.">
        <title>Chromosomal-level genome assembly of the orchid tree Bauhinia variegata (Leguminosae; Cercidoideae) supports the allotetraploid origin hypothesis of Bauhinia.</title>
        <authorList>
            <person name="Zhong Y."/>
            <person name="Chen Y."/>
            <person name="Zheng D."/>
            <person name="Pang J."/>
            <person name="Liu Y."/>
            <person name="Luo S."/>
            <person name="Meng S."/>
            <person name="Qian L."/>
            <person name="Wei D."/>
            <person name="Dai S."/>
            <person name="Zhou R."/>
        </authorList>
    </citation>
    <scope>NUCLEOTIDE SEQUENCE [LARGE SCALE GENOMIC DNA]</scope>
    <source>
        <strain evidence="1">BV-YZ2020</strain>
    </source>
</reference>